<keyword evidence="1" id="KW-1133">Transmembrane helix</keyword>
<dbReference type="Proteomes" id="UP000516260">
    <property type="component" value="Chromosome 19"/>
</dbReference>
<accession>A0A4Z2BTE6</accession>
<dbReference type="AlphaFoldDB" id="A0A4Z2BTE6"/>
<dbReference type="EMBL" id="SWLE01000011">
    <property type="protein sequence ID" value="TNM94998.1"/>
    <property type="molecule type" value="Genomic_DNA"/>
</dbReference>
<evidence type="ECO:0000256" key="1">
    <source>
        <dbReference type="SAM" id="Phobius"/>
    </source>
</evidence>
<name>A0A4Z2BTE6_9TELE</name>
<gene>
    <name evidence="2" type="ORF">fugu_017757</name>
</gene>
<evidence type="ECO:0000313" key="3">
    <source>
        <dbReference type="Proteomes" id="UP000516260"/>
    </source>
</evidence>
<feature type="transmembrane region" description="Helical" evidence="1">
    <location>
        <begin position="20"/>
        <end position="39"/>
    </location>
</feature>
<comment type="caution">
    <text evidence="2">The sequence shown here is derived from an EMBL/GenBank/DDBJ whole genome shotgun (WGS) entry which is preliminary data.</text>
</comment>
<keyword evidence="1" id="KW-0472">Membrane</keyword>
<keyword evidence="3" id="KW-1185">Reference proteome</keyword>
<sequence>MLKMYTTQSDDACVTAVTRMLLQLLIISLNIAQLFTRLFPRASYLQVFVDSSAIDLGVTLGASNQTRQPRPQSTMHAQTRAFSLHLCKLAEAMSLIPSGATGPQGCSVSCNCSAPQEPEQTWCCAVIATVADLVLVQRVL</sequence>
<keyword evidence="1" id="KW-0812">Transmembrane</keyword>
<reference evidence="2 3" key="1">
    <citation type="submission" date="2019-04" db="EMBL/GenBank/DDBJ databases">
        <title>The sequence and de novo assembly of Takifugu bimaculatus genome using PacBio and Hi-C technologies.</title>
        <authorList>
            <person name="Xu P."/>
            <person name="Liu B."/>
            <person name="Zhou Z."/>
        </authorList>
    </citation>
    <scope>NUCLEOTIDE SEQUENCE [LARGE SCALE GENOMIC DNA]</scope>
    <source>
        <strain evidence="2">TB-2018</strain>
        <tissue evidence="2">Muscle</tissue>
    </source>
</reference>
<evidence type="ECO:0000313" key="2">
    <source>
        <dbReference type="EMBL" id="TNM94998.1"/>
    </source>
</evidence>
<protein>
    <submittedName>
        <fullName evidence="2">Uncharacterized protein</fullName>
    </submittedName>
</protein>
<organism evidence="2 3">
    <name type="scientific">Takifugu bimaculatus</name>
    <dbReference type="NCBI Taxonomy" id="433685"/>
    <lineage>
        <taxon>Eukaryota</taxon>
        <taxon>Metazoa</taxon>
        <taxon>Chordata</taxon>
        <taxon>Craniata</taxon>
        <taxon>Vertebrata</taxon>
        <taxon>Euteleostomi</taxon>
        <taxon>Actinopterygii</taxon>
        <taxon>Neopterygii</taxon>
        <taxon>Teleostei</taxon>
        <taxon>Neoteleostei</taxon>
        <taxon>Acanthomorphata</taxon>
        <taxon>Eupercaria</taxon>
        <taxon>Tetraodontiformes</taxon>
        <taxon>Tetradontoidea</taxon>
        <taxon>Tetraodontidae</taxon>
        <taxon>Takifugu</taxon>
    </lineage>
</organism>
<proteinExistence type="predicted"/>